<keyword evidence="4" id="KW-0472">Membrane</keyword>
<dbReference type="InterPro" id="IPR052250">
    <property type="entry name" value="PDI_TMX3"/>
</dbReference>
<dbReference type="Gene3D" id="3.40.30.10">
    <property type="entry name" value="Glutaredoxin"/>
    <property type="match status" value="1"/>
</dbReference>
<dbReference type="InParanoid" id="D8M1G4"/>
<dbReference type="GeneID" id="24922492"/>
<evidence type="ECO:0000256" key="4">
    <source>
        <dbReference type="ARBA" id="ARBA00023136"/>
    </source>
</evidence>
<comment type="subcellular location">
    <subcellularLocation>
        <location evidence="1">Membrane</location>
        <topology evidence="1">Single-pass membrane protein</topology>
    </subcellularLocation>
</comment>
<dbReference type="GO" id="GO:0005783">
    <property type="term" value="C:endoplasmic reticulum"/>
    <property type="evidence" value="ECO:0007669"/>
    <property type="project" value="TreeGrafter"/>
</dbReference>
<dbReference type="PANTHER" id="PTHR46426:SF1">
    <property type="entry name" value="PROTEIN DISULFIDE-ISOMERASE TMX3"/>
    <property type="match status" value="1"/>
</dbReference>
<keyword evidence="2" id="KW-0812">Transmembrane</keyword>
<dbReference type="OrthoDB" id="427280at2759"/>
<dbReference type="CDD" id="cd02961">
    <property type="entry name" value="PDI_a_family"/>
    <property type="match status" value="1"/>
</dbReference>
<name>D8M1G4_BLAHO</name>
<keyword evidence="6" id="KW-1185">Reference proteome</keyword>
<dbReference type="EMBL" id="FN668645">
    <property type="protein sequence ID" value="CBK21903.2"/>
    <property type="molecule type" value="Genomic_DNA"/>
</dbReference>
<dbReference type="AlphaFoldDB" id="D8M1G4"/>
<keyword evidence="3" id="KW-1133">Transmembrane helix</keyword>
<dbReference type="GO" id="GO:0016020">
    <property type="term" value="C:membrane"/>
    <property type="evidence" value="ECO:0007669"/>
    <property type="project" value="UniProtKB-SubCell"/>
</dbReference>
<dbReference type="PANTHER" id="PTHR46426">
    <property type="entry name" value="PROTEIN DISULFIDE-ISOMERASE TMX3"/>
    <property type="match status" value="1"/>
</dbReference>
<evidence type="ECO:0008006" key="7">
    <source>
        <dbReference type="Google" id="ProtNLM"/>
    </source>
</evidence>
<sequence>MNTNIDYLAAKYNGYVDCTKEKALCDKYQVHYFPTIKYVISNYVHDYFGRTSLRSLIEMCDSLNPESITMISDDATYTSFIHSSQVVFLCVYDSSPFGEQLYSHFQNVSQYLLLYAVSFLFPFFNPQTFGATHDPLQILPPIQPPYVVRIEGDEDPLYYRSQNVTRDELFNWIRSLSLPLLPEYRGRAYNDIVRSGKRTLLFALDSAALIDNEQIAHLKQVVRSLPVSVDSFESE</sequence>
<dbReference type="Proteomes" id="UP000008312">
    <property type="component" value="Unassembled WGS sequence"/>
</dbReference>
<dbReference type="RefSeq" id="XP_012895951.1">
    <property type="nucleotide sequence ID" value="XM_013040497.1"/>
</dbReference>
<accession>D8M1G4</accession>
<evidence type="ECO:0000256" key="3">
    <source>
        <dbReference type="ARBA" id="ARBA00022989"/>
    </source>
</evidence>
<protein>
    <recommendedName>
        <fullName evidence="7">Thioredoxin domain-containing protein</fullName>
    </recommendedName>
</protein>
<evidence type="ECO:0000313" key="6">
    <source>
        <dbReference type="Proteomes" id="UP000008312"/>
    </source>
</evidence>
<proteinExistence type="predicted"/>
<organism evidence="5">
    <name type="scientific">Blastocystis hominis</name>
    <dbReference type="NCBI Taxonomy" id="12968"/>
    <lineage>
        <taxon>Eukaryota</taxon>
        <taxon>Sar</taxon>
        <taxon>Stramenopiles</taxon>
        <taxon>Bigyra</taxon>
        <taxon>Opalozoa</taxon>
        <taxon>Opalinata</taxon>
        <taxon>Blastocystidae</taxon>
        <taxon>Blastocystis</taxon>
    </lineage>
</organism>
<evidence type="ECO:0000256" key="1">
    <source>
        <dbReference type="ARBA" id="ARBA00004167"/>
    </source>
</evidence>
<dbReference type="SUPFAM" id="SSF52833">
    <property type="entry name" value="Thioredoxin-like"/>
    <property type="match status" value="1"/>
</dbReference>
<evidence type="ECO:0000313" key="5">
    <source>
        <dbReference type="EMBL" id="CBK21903.2"/>
    </source>
</evidence>
<dbReference type="InterPro" id="IPR036249">
    <property type="entry name" value="Thioredoxin-like_sf"/>
</dbReference>
<evidence type="ECO:0000256" key="2">
    <source>
        <dbReference type="ARBA" id="ARBA00022692"/>
    </source>
</evidence>
<gene>
    <name evidence="5" type="ORF">GSBLH_T00006367001</name>
</gene>
<reference evidence="5" key="1">
    <citation type="submission" date="2010-02" db="EMBL/GenBank/DDBJ databases">
        <title>Sequencing and annotation of the Blastocystis hominis genome.</title>
        <authorList>
            <person name="Wincker P."/>
        </authorList>
    </citation>
    <scope>NUCLEOTIDE SEQUENCE</scope>
    <source>
        <strain evidence="5">Singapore isolate B</strain>
    </source>
</reference>